<comment type="cofactor">
    <cofactor evidence="1 8">
        <name>heme</name>
        <dbReference type="ChEBI" id="CHEBI:30413"/>
    </cofactor>
</comment>
<protein>
    <recommendedName>
        <fullName evidence="11">Cytochrome P450</fullName>
    </recommendedName>
</protein>
<dbReference type="AlphaFoldDB" id="A0A9P0F876"/>
<evidence type="ECO:0000256" key="2">
    <source>
        <dbReference type="ARBA" id="ARBA00010617"/>
    </source>
</evidence>
<dbReference type="Pfam" id="PF00067">
    <property type="entry name" value="p450"/>
    <property type="match status" value="1"/>
</dbReference>
<dbReference type="PANTHER" id="PTHR24291:SF201">
    <property type="entry name" value="CYTOCHROME P450, FAMILY 4, SUBFAMILY B, POLYPEPTIDE 7"/>
    <property type="match status" value="1"/>
</dbReference>
<evidence type="ECO:0000256" key="8">
    <source>
        <dbReference type="PIRSR" id="PIRSR602401-1"/>
    </source>
</evidence>
<evidence type="ECO:0008006" key="11">
    <source>
        <dbReference type="Google" id="ProtNLM"/>
    </source>
</evidence>
<comment type="similarity">
    <text evidence="2">Belongs to the cytochrome P450 family.</text>
</comment>
<keyword evidence="6 8" id="KW-0408">Iron</keyword>
<dbReference type="GO" id="GO:0005506">
    <property type="term" value="F:iron ion binding"/>
    <property type="evidence" value="ECO:0007669"/>
    <property type="project" value="InterPro"/>
</dbReference>
<proteinExistence type="inferred from homology"/>
<feature type="binding site" description="axial binding residue" evidence="8">
    <location>
        <position position="448"/>
    </location>
    <ligand>
        <name>heme</name>
        <dbReference type="ChEBI" id="CHEBI:30413"/>
    </ligand>
    <ligandPart>
        <name>Fe</name>
        <dbReference type="ChEBI" id="CHEBI:18248"/>
    </ligandPart>
</feature>
<name>A0A9P0F876_BEMTA</name>
<organism evidence="9 10">
    <name type="scientific">Bemisia tabaci</name>
    <name type="common">Sweetpotato whitefly</name>
    <name type="synonym">Aleurodes tabaci</name>
    <dbReference type="NCBI Taxonomy" id="7038"/>
    <lineage>
        <taxon>Eukaryota</taxon>
        <taxon>Metazoa</taxon>
        <taxon>Ecdysozoa</taxon>
        <taxon>Arthropoda</taxon>
        <taxon>Hexapoda</taxon>
        <taxon>Insecta</taxon>
        <taxon>Pterygota</taxon>
        <taxon>Neoptera</taxon>
        <taxon>Paraneoptera</taxon>
        <taxon>Hemiptera</taxon>
        <taxon>Sternorrhyncha</taxon>
        <taxon>Aleyrodoidea</taxon>
        <taxon>Aleyrodidae</taxon>
        <taxon>Aleyrodinae</taxon>
        <taxon>Bemisia</taxon>
    </lineage>
</organism>
<dbReference type="Proteomes" id="UP001152759">
    <property type="component" value="Chromosome 9"/>
</dbReference>
<evidence type="ECO:0000256" key="7">
    <source>
        <dbReference type="ARBA" id="ARBA00023033"/>
    </source>
</evidence>
<sequence>MVIAQVAVQSKFTRNLWVCLIGALLLRALMQRLRNQRIFAFMAALPGPTGLPFLGAIHRIVGINTTNACRYLKNLCKDYPRNFSIWMCGIPHVLTSDPEAISAILASSENTDKFSHHKCIKTEYPAIVSAQGDEWRNMRKLVNPTFCISNFKVFERNFQYRTNEFLNKLDKHATGEEFDIHLPVHLCTLDLVCDNMIGCEMDVQKNNLEYLSIAMSRAIEMMFERAFQPIFWPDFTYLLSGQQTSFRKTYNPGLDFVKLGIEQRMKARKEGVVATESEENFRSFLDILLDNFEAGIISMKQVTAEISEMYFAGSITTANTTAWVFKLLAMFPEVQERVCKEIDEICDGEQVTPEDLHKLVYLEMVIKETLRHYGPPFTGRKITEDLKVNENLTIPAGIEVFMFLYLMHHDPEYWQKPNKFYPGHFSPNLESKRPKGAFVPFLSGPRVCPGYKYAMRSMKLMIANTLLHYTFSSNEKPPENMTDLEFRILFMPVPVNGLRVKIQRREWHNE</sequence>
<dbReference type="PANTHER" id="PTHR24291">
    <property type="entry name" value="CYTOCHROME P450 FAMILY 4"/>
    <property type="match status" value="1"/>
</dbReference>
<keyword evidence="4 8" id="KW-0479">Metal-binding</keyword>
<dbReference type="InterPro" id="IPR050196">
    <property type="entry name" value="Cytochrome_P450_Monoox"/>
</dbReference>
<evidence type="ECO:0000256" key="3">
    <source>
        <dbReference type="ARBA" id="ARBA00022617"/>
    </source>
</evidence>
<dbReference type="Gene3D" id="1.10.630.10">
    <property type="entry name" value="Cytochrome P450"/>
    <property type="match status" value="1"/>
</dbReference>
<dbReference type="InterPro" id="IPR036396">
    <property type="entry name" value="Cyt_P450_sf"/>
</dbReference>
<dbReference type="EMBL" id="OU963870">
    <property type="protein sequence ID" value="CAH0396127.1"/>
    <property type="molecule type" value="Genomic_DNA"/>
</dbReference>
<gene>
    <name evidence="9" type="ORF">BEMITA_LOCUS14234</name>
</gene>
<keyword evidence="7" id="KW-0503">Monooxygenase</keyword>
<evidence type="ECO:0000256" key="1">
    <source>
        <dbReference type="ARBA" id="ARBA00001971"/>
    </source>
</evidence>
<evidence type="ECO:0000313" key="9">
    <source>
        <dbReference type="EMBL" id="CAH0396127.1"/>
    </source>
</evidence>
<accession>A0A9P0F876</accession>
<dbReference type="GO" id="GO:0004497">
    <property type="term" value="F:monooxygenase activity"/>
    <property type="evidence" value="ECO:0007669"/>
    <property type="project" value="UniProtKB-KW"/>
</dbReference>
<keyword evidence="5" id="KW-0560">Oxidoreductase</keyword>
<keyword evidence="3 8" id="KW-0349">Heme</keyword>
<dbReference type="InterPro" id="IPR002401">
    <property type="entry name" value="Cyt_P450_E_grp-I"/>
</dbReference>
<dbReference type="PRINTS" id="PR00385">
    <property type="entry name" value="P450"/>
</dbReference>
<dbReference type="GO" id="GO:0020037">
    <property type="term" value="F:heme binding"/>
    <property type="evidence" value="ECO:0007669"/>
    <property type="project" value="InterPro"/>
</dbReference>
<dbReference type="SUPFAM" id="SSF48264">
    <property type="entry name" value="Cytochrome P450"/>
    <property type="match status" value="1"/>
</dbReference>
<dbReference type="InterPro" id="IPR001128">
    <property type="entry name" value="Cyt_P450"/>
</dbReference>
<evidence type="ECO:0000256" key="6">
    <source>
        <dbReference type="ARBA" id="ARBA00023004"/>
    </source>
</evidence>
<evidence type="ECO:0000313" key="10">
    <source>
        <dbReference type="Proteomes" id="UP001152759"/>
    </source>
</evidence>
<evidence type="ECO:0000256" key="4">
    <source>
        <dbReference type="ARBA" id="ARBA00022723"/>
    </source>
</evidence>
<dbReference type="GO" id="GO:0016705">
    <property type="term" value="F:oxidoreductase activity, acting on paired donors, with incorporation or reduction of molecular oxygen"/>
    <property type="evidence" value="ECO:0007669"/>
    <property type="project" value="InterPro"/>
</dbReference>
<reference evidence="9" key="1">
    <citation type="submission" date="2021-12" db="EMBL/GenBank/DDBJ databases">
        <authorList>
            <person name="King R."/>
        </authorList>
    </citation>
    <scope>NUCLEOTIDE SEQUENCE</scope>
</reference>
<keyword evidence="10" id="KW-1185">Reference proteome</keyword>
<dbReference type="PRINTS" id="PR00463">
    <property type="entry name" value="EP450I"/>
</dbReference>
<evidence type="ECO:0000256" key="5">
    <source>
        <dbReference type="ARBA" id="ARBA00023002"/>
    </source>
</evidence>